<dbReference type="Pfam" id="PF21732">
    <property type="entry name" value="DUF6864"/>
    <property type="match status" value="1"/>
</dbReference>
<organism evidence="1 2">
    <name type="scientific">Citrobacter portucalensis</name>
    <dbReference type="NCBI Taxonomy" id="1639133"/>
    <lineage>
        <taxon>Bacteria</taxon>
        <taxon>Pseudomonadati</taxon>
        <taxon>Pseudomonadota</taxon>
        <taxon>Gammaproteobacteria</taxon>
        <taxon>Enterobacterales</taxon>
        <taxon>Enterobacteriaceae</taxon>
        <taxon>Citrobacter</taxon>
        <taxon>Citrobacter freundii complex</taxon>
    </lineage>
</organism>
<dbReference type="EMBL" id="CP136601">
    <property type="protein sequence ID" value="WOH44903.1"/>
    <property type="molecule type" value="Genomic_DNA"/>
</dbReference>
<dbReference type="Proteomes" id="UP001302613">
    <property type="component" value="Chromosome"/>
</dbReference>
<protein>
    <submittedName>
        <fullName evidence="1">Uncharacterized protein</fullName>
    </submittedName>
</protein>
<name>A0ABZ0H5S4_9ENTR</name>
<evidence type="ECO:0000313" key="2">
    <source>
        <dbReference type="Proteomes" id="UP001302613"/>
    </source>
</evidence>
<proteinExistence type="predicted"/>
<dbReference type="InterPro" id="IPR049197">
    <property type="entry name" value="DUF6864"/>
</dbReference>
<sequence>MMMRTDDIGIISDVKIGGKVVVNSNTYLLPANATKMEVGLGDNKKYVISFSYDSDDQSVRYNGSPNDAGGEYILNLINFGNMFGEGIMEPFPFFIKNNIQHYLSLWVQTNGDKSRVVTITIMKD</sequence>
<keyword evidence="2" id="KW-1185">Reference proteome</keyword>
<accession>A0ABZ0H5S4</accession>
<gene>
    <name evidence="1" type="ORF">RY846_06995</name>
</gene>
<reference evidence="1 2" key="1">
    <citation type="submission" date="2023-10" db="EMBL/GenBank/DDBJ databases">
        <title>SFO-1, KPC-2, NDM-1 were first reported in Portuguese citrobacter collected clinically.</title>
        <authorList>
            <person name="Guo K."/>
        </authorList>
    </citation>
    <scope>NUCLEOTIDE SEQUENCE [LARGE SCALE GENOMIC DNA]</scope>
    <source>
        <strain evidence="1 2">L2724hy</strain>
    </source>
</reference>
<evidence type="ECO:0000313" key="1">
    <source>
        <dbReference type="EMBL" id="WOH44903.1"/>
    </source>
</evidence>